<reference evidence="2" key="1">
    <citation type="submission" date="2021-11" db="EMBL/GenBank/DDBJ databases">
        <title>Description of novel Flavobacterium species.</title>
        <authorList>
            <person name="Saticioglu I.B."/>
            <person name="Ay H."/>
            <person name="Altun S."/>
            <person name="Duman M."/>
        </authorList>
    </citation>
    <scope>NUCLEOTIDE SEQUENCE</scope>
    <source>
        <strain evidence="2">F-30</strain>
    </source>
</reference>
<dbReference type="Proteomes" id="UP001430679">
    <property type="component" value="Unassembled WGS sequence"/>
</dbReference>
<evidence type="ECO:0000313" key="2">
    <source>
        <dbReference type="EMBL" id="MCC9064253.1"/>
    </source>
</evidence>
<name>A0ABS8MFP0_9FLAO</name>
<proteinExistence type="predicted"/>
<comment type="caution">
    <text evidence="2">The sequence shown here is derived from an EMBL/GenBank/DDBJ whole genome shotgun (WGS) entry which is preliminary data.</text>
</comment>
<keyword evidence="1" id="KW-1133">Transmembrane helix</keyword>
<evidence type="ECO:0000313" key="3">
    <source>
        <dbReference type="Proteomes" id="UP001430679"/>
    </source>
</evidence>
<dbReference type="EMBL" id="JAJJMM010000001">
    <property type="protein sequence ID" value="MCC9064253.1"/>
    <property type="molecule type" value="Genomic_DNA"/>
</dbReference>
<feature type="transmembrane region" description="Helical" evidence="1">
    <location>
        <begin position="5"/>
        <end position="25"/>
    </location>
</feature>
<keyword evidence="1" id="KW-0472">Membrane</keyword>
<evidence type="ECO:0008006" key="4">
    <source>
        <dbReference type="Google" id="ProtNLM"/>
    </source>
</evidence>
<gene>
    <name evidence="2" type="ORF">LNP81_14725</name>
</gene>
<feature type="transmembrane region" description="Helical" evidence="1">
    <location>
        <begin position="124"/>
        <end position="150"/>
    </location>
</feature>
<organism evidence="2 3">
    <name type="scientific">Flavobacterium piscisymbiosum</name>
    <dbReference type="NCBI Taxonomy" id="2893753"/>
    <lineage>
        <taxon>Bacteria</taxon>
        <taxon>Pseudomonadati</taxon>
        <taxon>Bacteroidota</taxon>
        <taxon>Flavobacteriia</taxon>
        <taxon>Flavobacteriales</taxon>
        <taxon>Flavobacteriaceae</taxon>
        <taxon>Flavobacterium</taxon>
    </lineage>
</organism>
<evidence type="ECO:0000256" key="1">
    <source>
        <dbReference type="SAM" id="Phobius"/>
    </source>
</evidence>
<dbReference type="RefSeq" id="WP_230037070.1">
    <property type="nucleotide sequence ID" value="NZ_JAJJMM010000001.1"/>
</dbReference>
<accession>A0ABS8MFP0</accession>
<sequence length="157" mass="18343">MKKFIFYVIIIYSIFFLIIELTYNFPKTKTAYSFLFTKKGIISDTLIVSSDNPASHSNTTSTSIVYKGKLSSNNKVAQITLSNTIYPYFNERHKDYSILKPNKIVVYHSNLSSHFLFYKKPDNFLSLGLTYFIDPILFLLSIFLLPNLVFRMKKKYK</sequence>
<keyword evidence="3" id="KW-1185">Reference proteome</keyword>
<protein>
    <recommendedName>
        <fullName evidence="4">DUF3592 domain-containing protein</fullName>
    </recommendedName>
</protein>
<keyword evidence="1" id="KW-0812">Transmembrane</keyword>